<accession>A0A9P3CRM2</accession>
<dbReference type="Gene3D" id="3.30.160.60">
    <property type="entry name" value="Classic Zinc Finger"/>
    <property type="match status" value="1"/>
</dbReference>
<evidence type="ECO:0000256" key="4">
    <source>
        <dbReference type="ARBA" id="ARBA00022833"/>
    </source>
</evidence>
<evidence type="ECO:0000256" key="1">
    <source>
        <dbReference type="ARBA" id="ARBA00004123"/>
    </source>
</evidence>
<dbReference type="AlphaFoldDB" id="A0A9P3CRM2"/>
<evidence type="ECO:0000256" key="5">
    <source>
        <dbReference type="ARBA" id="ARBA00023015"/>
    </source>
</evidence>
<feature type="region of interest" description="Disordered" evidence="9">
    <location>
        <begin position="1"/>
        <end position="23"/>
    </location>
</feature>
<comment type="subcellular location">
    <subcellularLocation>
        <location evidence="1">Nucleus</location>
    </subcellularLocation>
</comment>
<dbReference type="PANTHER" id="PTHR46179">
    <property type="entry name" value="ZINC FINGER PROTEIN"/>
    <property type="match status" value="1"/>
</dbReference>
<dbReference type="PROSITE" id="PS50157">
    <property type="entry name" value="ZINC_FINGER_C2H2_2"/>
    <property type="match status" value="1"/>
</dbReference>
<evidence type="ECO:0000256" key="3">
    <source>
        <dbReference type="ARBA" id="ARBA00022771"/>
    </source>
</evidence>
<dbReference type="InterPro" id="IPR013087">
    <property type="entry name" value="Znf_C2H2_type"/>
</dbReference>
<keyword evidence="5" id="KW-0805">Transcription regulation</keyword>
<evidence type="ECO:0000256" key="8">
    <source>
        <dbReference type="PROSITE-ProRule" id="PRU00042"/>
    </source>
</evidence>
<protein>
    <recommendedName>
        <fullName evidence="10">C2H2-type domain-containing protein</fullName>
    </recommendedName>
</protein>
<dbReference type="GO" id="GO:0006357">
    <property type="term" value="P:regulation of transcription by RNA polymerase II"/>
    <property type="evidence" value="ECO:0007669"/>
    <property type="project" value="TreeGrafter"/>
</dbReference>
<organism evidence="11 12">
    <name type="scientific">Cercospora kikuchii</name>
    <dbReference type="NCBI Taxonomy" id="84275"/>
    <lineage>
        <taxon>Eukaryota</taxon>
        <taxon>Fungi</taxon>
        <taxon>Dikarya</taxon>
        <taxon>Ascomycota</taxon>
        <taxon>Pezizomycotina</taxon>
        <taxon>Dothideomycetes</taxon>
        <taxon>Dothideomycetidae</taxon>
        <taxon>Mycosphaerellales</taxon>
        <taxon>Mycosphaerellaceae</taxon>
        <taxon>Cercospora</taxon>
    </lineage>
</organism>
<evidence type="ECO:0000256" key="6">
    <source>
        <dbReference type="ARBA" id="ARBA00023163"/>
    </source>
</evidence>
<dbReference type="OrthoDB" id="3650127at2759"/>
<gene>
    <name evidence="11" type="ORF">CKM354_001075900</name>
</gene>
<dbReference type="GO" id="GO:0005634">
    <property type="term" value="C:nucleus"/>
    <property type="evidence" value="ECO:0007669"/>
    <property type="project" value="UniProtKB-SubCell"/>
</dbReference>
<comment type="caution">
    <text evidence="11">The sequence shown here is derived from an EMBL/GenBank/DDBJ whole genome shotgun (WGS) entry which is preliminary data.</text>
</comment>
<dbReference type="InterPro" id="IPR051061">
    <property type="entry name" value="Zinc_finger_trans_reg"/>
</dbReference>
<keyword evidence="6" id="KW-0804">Transcription</keyword>
<dbReference type="GeneID" id="68296334"/>
<evidence type="ECO:0000256" key="9">
    <source>
        <dbReference type="SAM" id="MobiDB-lite"/>
    </source>
</evidence>
<keyword evidence="2" id="KW-0479">Metal-binding</keyword>
<keyword evidence="7" id="KW-0539">Nucleus</keyword>
<evidence type="ECO:0000313" key="11">
    <source>
        <dbReference type="EMBL" id="GIZ47674.1"/>
    </source>
</evidence>
<reference evidence="11 12" key="1">
    <citation type="submission" date="2021-01" db="EMBL/GenBank/DDBJ databases">
        <title>Cercospora kikuchii MAFF 305040 whole genome shotgun sequence.</title>
        <authorList>
            <person name="Kashiwa T."/>
            <person name="Suzuki T."/>
        </authorList>
    </citation>
    <scope>NUCLEOTIDE SEQUENCE [LARGE SCALE GENOMIC DNA]</scope>
    <source>
        <strain evidence="11 12">MAFF 305040</strain>
    </source>
</reference>
<evidence type="ECO:0000313" key="12">
    <source>
        <dbReference type="Proteomes" id="UP000825890"/>
    </source>
</evidence>
<evidence type="ECO:0000256" key="2">
    <source>
        <dbReference type="ARBA" id="ARBA00022723"/>
    </source>
</evidence>
<evidence type="ECO:0000256" key="7">
    <source>
        <dbReference type="ARBA" id="ARBA00023242"/>
    </source>
</evidence>
<dbReference type="EMBL" id="BOLY01000007">
    <property type="protein sequence ID" value="GIZ47674.1"/>
    <property type="molecule type" value="Genomic_DNA"/>
</dbReference>
<dbReference type="SUPFAM" id="SSF57667">
    <property type="entry name" value="beta-beta-alpha zinc fingers"/>
    <property type="match status" value="1"/>
</dbReference>
<keyword evidence="4" id="KW-0862">Zinc</keyword>
<feature type="domain" description="C2H2-type" evidence="10">
    <location>
        <begin position="131"/>
        <end position="162"/>
    </location>
</feature>
<dbReference type="GO" id="GO:0008270">
    <property type="term" value="F:zinc ion binding"/>
    <property type="evidence" value="ECO:0007669"/>
    <property type="project" value="UniProtKB-KW"/>
</dbReference>
<dbReference type="SMART" id="SM00355">
    <property type="entry name" value="ZnF_C2H2"/>
    <property type="match status" value="3"/>
</dbReference>
<dbReference type="InterPro" id="IPR036236">
    <property type="entry name" value="Znf_C2H2_sf"/>
</dbReference>
<dbReference type="RefSeq" id="XP_044662161.1">
    <property type="nucleotide sequence ID" value="XM_044806226.1"/>
</dbReference>
<dbReference type="Proteomes" id="UP000825890">
    <property type="component" value="Unassembled WGS sequence"/>
</dbReference>
<evidence type="ECO:0000259" key="10">
    <source>
        <dbReference type="PROSITE" id="PS50157"/>
    </source>
</evidence>
<dbReference type="PANTHER" id="PTHR46179:SF13">
    <property type="entry name" value="C2H2-TYPE DOMAIN-CONTAINING PROTEIN"/>
    <property type="match status" value="1"/>
</dbReference>
<name>A0A9P3CRM2_9PEZI</name>
<proteinExistence type="predicted"/>
<sequence length="451" mass="50864">MAARSYLHETDDDPNEPEHSLVSSSSSLAYPIMSSIVDGFGGPYSLVPSTSNAISYASRVHNFEDHPDALGEPMVALGTPAYAIMLELSGFTEYYGSSHSLLQYASNHTDYAMRGDLEMALARDTHSNQPFTCDQSPHCRQTFSERKSLYRHLRTVHGFARFSCPFSCSELSFARQDILKRHIKSHHSEGAAKVACKVCDTSVRLRSLPAHWRSAKHKKAQAVATKARDATMRYLRQYSERSPTPDYPDAIADPVLLAAWAFMKLNPWGCNSHRWMAFETAPDPPMKLSEDYLKLRVEVYRQLRKAVGTEQAIRDRALPDALVIMTVLDAQTDGFEAGMVHCRALIRLGTLQLSEADDTETWINDESSAEAFETASLRGVHEISRHPCQRLFTMLLKLMRRAAVQTMFMPFHDSDVSVWDRLDFLTHDAWVGHYAQELQTIKSLAQSIELE</sequence>
<keyword evidence="3 8" id="KW-0863">Zinc-finger</keyword>
<keyword evidence="12" id="KW-1185">Reference proteome</keyword>